<organism evidence="2 3">
    <name type="scientific">Georgenia thermotolerans</name>
    <dbReference type="NCBI Taxonomy" id="527326"/>
    <lineage>
        <taxon>Bacteria</taxon>
        <taxon>Bacillati</taxon>
        <taxon>Actinomycetota</taxon>
        <taxon>Actinomycetes</taxon>
        <taxon>Micrococcales</taxon>
        <taxon>Bogoriellaceae</taxon>
        <taxon>Georgenia</taxon>
    </lineage>
</organism>
<dbReference type="AlphaFoldDB" id="A0A7J5ULK7"/>
<evidence type="ECO:0008006" key="4">
    <source>
        <dbReference type="Google" id="ProtNLM"/>
    </source>
</evidence>
<keyword evidence="3" id="KW-1185">Reference proteome</keyword>
<name>A0A7J5ULK7_9MICO</name>
<dbReference type="Proteomes" id="UP000451860">
    <property type="component" value="Unassembled WGS sequence"/>
</dbReference>
<evidence type="ECO:0000313" key="3">
    <source>
        <dbReference type="Proteomes" id="UP000451860"/>
    </source>
</evidence>
<dbReference type="PROSITE" id="PS51257">
    <property type="entry name" value="PROKAR_LIPOPROTEIN"/>
    <property type="match status" value="1"/>
</dbReference>
<evidence type="ECO:0000256" key="1">
    <source>
        <dbReference type="SAM" id="SignalP"/>
    </source>
</evidence>
<feature type="signal peptide" evidence="1">
    <location>
        <begin position="1"/>
        <end position="23"/>
    </location>
</feature>
<protein>
    <recommendedName>
        <fullName evidence="4">DUF4333 domain-containing protein</fullName>
    </recommendedName>
</protein>
<proteinExistence type="predicted"/>
<gene>
    <name evidence="2" type="ORF">GB883_15120</name>
</gene>
<accession>A0A7J5ULK7</accession>
<sequence length="106" mass="11162">MRHPTATLAATALLLLAATTGCAWDAPDEPTVDQATADCLDAVAHETGYHPVVQAVTPHADHAWTIEGLAGPRAFTCQVAYTYSVEGVGSELRYEIDPPTDVPTTS</sequence>
<keyword evidence="1" id="KW-0732">Signal</keyword>
<feature type="chain" id="PRO_5029681260" description="DUF4333 domain-containing protein" evidence="1">
    <location>
        <begin position="24"/>
        <end position="106"/>
    </location>
</feature>
<comment type="caution">
    <text evidence="2">The sequence shown here is derived from an EMBL/GenBank/DDBJ whole genome shotgun (WGS) entry which is preliminary data.</text>
</comment>
<evidence type="ECO:0000313" key="2">
    <source>
        <dbReference type="EMBL" id="KAE8763242.1"/>
    </source>
</evidence>
<reference evidence="2 3" key="1">
    <citation type="submission" date="2019-10" db="EMBL/GenBank/DDBJ databases">
        <title>Georgenia wutianyii sp. nov. and Georgenia yuyongxinii sp. nov. isolated from plateau pika (Ochotona curzoniae) in the Qinghai-Tibet plateau of China.</title>
        <authorList>
            <person name="Tian Z."/>
        </authorList>
    </citation>
    <scope>NUCLEOTIDE SEQUENCE [LARGE SCALE GENOMIC DNA]</scope>
    <source>
        <strain evidence="2 3">DSM 21501</strain>
    </source>
</reference>
<dbReference type="EMBL" id="WHJE01000085">
    <property type="protein sequence ID" value="KAE8763242.1"/>
    <property type="molecule type" value="Genomic_DNA"/>
</dbReference>
<dbReference type="RefSeq" id="WP_152203425.1">
    <property type="nucleotide sequence ID" value="NZ_VUKF01000028.1"/>
</dbReference>